<dbReference type="InterPro" id="IPR016192">
    <property type="entry name" value="APOBEC/CMP_deaminase_Zn-bd"/>
</dbReference>
<dbReference type="EC" id="3.5.4.26" evidence="12"/>
<evidence type="ECO:0000256" key="6">
    <source>
        <dbReference type="ARBA" id="ARBA00022619"/>
    </source>
</evidence>
<reference evidence="14" key="1">
    <citation type="journal article" date="2022" name="Arch. Microbiol.">
        <title>Thiomicrorhabdus immobilis sp. nov., a mesophilic sulfur-oxidizing bacterium isolated from sediment of a brackish lake in northern Japan.</title>
        <authorList>
            <person name="Kojima H."/>
            <person name="Mochizuki J."/>
            <person name="Kanda M."/>
            <person name="Watanabe T."/>
            <person name="Fukui M."/>
        </authorList>
    </citation>
    <scope>NUCLEOTIDE SEQUENCE</scope>
    <source>
        <strain evidence="14">Am19</strain>
    </source>
</reference>
<proteinExistence type="inferred from homology"/>
<dbReference type="SUPFAM" id="SSF53597">
    <property type="entry name" value="Dihydrofolate reductase-like"/>
    <property type="match status" value="1"/>
</dbReference>
<dbReference type="PANTHER" id="PTHR38011">
    <property type="entry name" value="DIHYDROFOLATE REDUCTASE FAMILY PROTEIN (AFU_ORTHOLOGUE AFUA_8G06820)"/>
    <property type="match status" value="1"/>
</dbReference>
<evidence type="ECO:0000256" key="8">
    <source>
        <dbReference type="ARBA" id="ARBA00022833"/>
    </source>
</evidence>
<evidence type="ECO:0000256" key="9">
    <source>
        <dbReference type="ARBA" id="ARBA00022857"/>
    </source>
</evidence>
<evidence type="ECO:0000313" key="15">
    <source>
        <dbReference type="Proteomes" id="UP001054820"/>
    </source>
</evidence>
<dbReference type="CDD" id="cd01284">
    <property type="entry name" value="Riboflavin_deaminase-reductase"/>
    <property type="match status" value="1"/>
</dbReference>
<dbReference type="InterPro" id="IPR004794">
    <property type="entry name" value="Eubact_RibD"/>
</dbReference>
<evidence type="ECO:0000256" key="4">
    <source>
        <dbReference type="ARBA" id="ARBA00005259"/>
    </source>
</evidence>
<dbReference type="EC" id="1.1.1.193" evidence="12"/>
<accession>A0ABM7MDW8</accession>
<evidence type="ECO:0000256" key="3">
    <source>
        <dbReference type="ARBA" id="ARBA00004910"/>
    </source>
</evidence>
<dbReference type="PIRSF" id="PIRSF006769">
    <property type="entry name" value="RibD"/>
    <property type="match status" value="1"/>
</dbReference>
<comment type="catalytic activity">
    <reaction evidence="12">
        <text>2,5-diamino-6-hydroxy-4-(5-phosphoribosylamino)-pyrimidine + H2O + H(+) = 5-amino-6-(5-phospho-D-ribosylamino)uracil + NH4(+)</text>
        <dbReference type="Rhea" id="RHEA:21868"/>
        <dbReference type="ChEBI" id="CHEBI:15377"/>
        <dbReference type="ChEBI" id="CHEBI:15378"/>
        <dbReference type="ChEBI" id="CHEBI:28938"/>
        <dbReference type="ChEBI" id="CHEBI:58453"/>
        <dbReference type="ChEBI" id="CHEBI:58614"/>
        <dbReference type="EC" id="3.5.4.26"/>
    </reaction>
</comment>
<comment type="cofactor">
    <cofactor evidence="12">
        <name>Zn(2+)</name>
        <dbReference type="ChEBI" id="CHEBI:29105"/>
    </cofactor>
    <text evidence="12">Binds 1 zinc ion.</text>
</comment>
<dbReference type="NCBIfam" id="TIGR00326">
    <property type="entry name" value="eubact_ribD"/>
    <property type="match status" value="1"/>
</dbReference>
<dbReference type="SUPFAM" id="SSF53927">
    <property type="entry name" value="Cytidine deaminase-like"/>
    <property type="match status" value="1"/>
</dbReference>
<organism evidence="14 15">
    <name type="scientific">Thiomicrorhabdus immobilis</name>
    <dbReference type="NCBI Taxonomy" id="2791037"/>
    <lineage>
        <taxon>Bacteria</taxon>
        <taxon>Pseudomonadati</taxon>
        <taxon>Pseudomonadota</taxon>
        <taxon>Gammaproteobacteria</taxon>
        <taxon>Thiotrichales</taxon>
        <taxon>Piscirickettsiaceae</taxon>
        <taxon>Thiomicrorhabdus</taxon>
    </lineage>
</organism>
<comment type="pathway">
    <text evidence="2 12">Cofactor biosynthesis; riboflavin biosynthesis; 5-amino-6-(D-ribitylamino)uracil from GTP: step 2/4.</text>
</comment>
<dbReference type="NCBIfam" id="TIGR00227">
    <property type="entry name" value="ribD_Cterm"/>
    <property type="match status" value="1"/>
</dbReference>
<dbReference type="Proteomes" id="UP001054820">
    <property type="component" value="Chromosome"/>
</dbReference>
<name>A0ABM7MDW8_9GAMM</name>
<dbReference type="Pfam" id="PF01872">
    <property type="entry name" value="RibD_C"/>
    <property type="match status" value="1"/>
</dbReference>
<keyword evidence="10 12" id="KW-0560">Oxidoreductase</keyword>
<comment type="similarity">
    <text evidence="5 12">In the C-terminal section; belongs to the HTP reductase family.</text>
</comment>
<dbReference type="InterPro" id="IPR016193">
    <property type="entry name" value="Cytidine_deaminase-like"/>
</dbReference>
<evidence type="ECO:0000256" key="1">
    <source>
        <dbReference type="ARBA" id="ARBA00002151"/>
    </source>
</evidence>
<dbReference type="PANTHER" id="PTHR38011:SF7">
    <property type="entry name" value="2,5-DIAMINO-6-RIBOSYLAMINO-4(3H)-PYRIMIDINONE 5'-PHOSPHATE REDUCTASE"/>
    <property type="match status" value="1"/>
</dbReference>
<dbReference type="InterPro" id="IPR002125">
    <property type="entry name" value="CMP_dCMP_dom"/>
</dbReference>
<evidence type="ECO:0000256" key="5">
    <source>
        <dbReference type="ARBA" id="ARBA00007417"/>
    </source>
</evidence>
<keyword evidence="6 12" id="KW-0686">Riboflavin biosynthesis</keyword>
<dbReference type="RefSeq" id="WP_237260876.1">
    <property type="nucleotide sequence ID" value="NZ_AP024202.1"/>
</dbReference>
<evidence type="ECO:0000256" key="12">
    <source>
        <dbReference type="PIRNR" id="PIRNR006769"/>
    </source>
</evidence>
<keyword evidence="7 12" id="KW-0479">Metal-binding</keyword>
<keyword evidence="9 12" id="KW-0521">NADP</keyword>
<dbReference type="EMBL" id="AP024202">
    <property type="protein sequence ID" value="BCN93619.1"/>
    <property type="molecule type" value="Genomic_DNA"/>
</dbReference>
<sequence length="380" mass="41096">MSATTSSDLRYMQQAIDLAKKGLYSTKPNPAVGCVLVKDGQVVGEGWHQRAGQPHAERVALAQAGVNAKGATAYVTLEPCSHFGRTPPCADGLIEAEVARVVVAMQDPNPMVAGQGIERIRNAGIEVLVGVLEAEAKQINLGFIRKMEKQLPFVRLKMASSLDGRTAMENGESHWITGEESRLEVHRMRARCGALITGIGTVLADNPSLTVRLSDEELAKLNLTQDNCHPIRVVLDPNLSMPLDAKMLGLPGRTILMTSRETAERSPEIVEAIDAKGVDMVAVAAEDDRLDIESILRYLAEVEQINDVMVESGAIVAGAFIQSGLVNELHCFIAPSLMGNMAKPMFVLPGIETMADKINLRIQSIDRFGDDARIVLALKD</sequence>
<dbReference type="InterPro" id="IPR002734">
    <property type="entry name" value="RibDG_C"/>
</dbReference>
<dbReference type="InterPro" id="IPR011549">
    <property type="entry name" value="RibD_C"/>
</dbReference>
<protein>
    <recommendedName>
        <fullName evidence="12">Riboflavin biosynthesis protein RibD</fullName>
    </recommendedName>
    <domain>
        <recommendedName>
            <fullName evidence="12">Diaminohydroxyphosphoribosylaminopyrimidine deaminase</fullName>
            <shortName evidence="12">DRAP deaminase</shortName>
            <ecNumber evidence="12">3.5.4.26</ecNumber>
        </recommendedName>
        <alternativeName>
            <fullName evidence="12">Riboflavin-specific deaminase</fullName>
        </alternativeName>
    </domain>
    <domain>
        <recommendedName>
            <fullName evidence="12">5-amino-6-(5-phosphoribosylamino)uracil reductase</fullName>
            <ecNumber evidence="12">1.1.1.193</ecNumber>
        </recommendedName>
        <alternativeName>
            <fullName evidence="12">HTP reductase</fullName>
        </alternativeName>
    </domain>
</protein>
<comment type="similarity">
    <text evidence="4 12">In the N-terminal section; belongs to the cytidine and deoxycytidylate deaminase family.</text>
</comment>
<gene>
    <name evidence="14" type="primary">ribD</name>
    <name evidence="14" type="ORF">THMIRHAM_14040</name>
</gene>
<dbReference type="InterPro" id="IPR050765">
    <property type="entry name" value="Riboflavin_Biosynth_HTPR"/>
</dbReference>
<keyword evidence="8 12" id="KW-0862">Zinc</keyword>
<feature type="domain" description="CMP/dCMP-type deaminase" evidence="13">
    <location>
        <begin position="6"/>
        <end position="128"/>
    </location>
</feature>
<evidence type="ECO:0000313" key="14">
    <source>
        <dbReference type="EMBL" id="BCN93619.1"/>
    </source>
</evidence>
<evidence type="ECO:0000256" key="7">
    <source>
        <dbReference type="ARBA" id="ARBA00022723"/>
    </source>
</evidence>
<evidence type="ECO:0000256" key="2">
    <source>
        <dbReference type="ARBA" id="ARBA00004882"/>
    </source>
</evidence>
<keyword evidence="15" id="KW-1185">Reference proteome</keyword>
<dbReference type="Gene3D" id="3.40.140.10">
    <property type="entry name" value="Cytidine Deaminase, domain 2"/>
    <property type="match status" value="1"/>
</dbReference>
<dbReference type="Gene3D" id="3.40.430.10">
    <property type="entry name" value="Dihydrofolate Reductase, subunit A"/>
    <property type="match status" value="1"/>
</dbReference>
<keyword evidence="12" id="KW-0378">Hydrolase</keyword>
<comment type="catalytic activity">
    <reaction evidence="12">
        <text>5-amino-6-(5-phospho-D-ribitylamino)uracil + NADP(+) = 5-amino-6-(5-phospho-D-ribosylamino)uracil + NADPH + H(+)</text>
        <dbReference type="Rhea" id="RHEA:17845"/>
        <dbReference type="ChEBI" id="CHEBI:15378"/>
        <dbReference type="ChEBI" id="CHEBI:57783"/>
        <dbReference type="ChEBI" id="CHEBI:58349"/>
        <dbReference type="ChEBI" id="CHEBI:58421"/>
        <dbReference type="ChEBI" id="CHEBI:58453"/>
        <dbReference type="EC" id="1.1.1.193"/>
    </reaction>
</comment>
<keyword evidence="11" id="KW-0511">Multifunctional enzyme</keyword>
<comment type="function">
    <text evidence="1 12">Converts 2,5-diamino-6-(ribosylamino)-4(3h)-pyrimidinone 5'-phosphate into 5-amino-6-(ribosylamino)-2,4(1h,3h)-pyrimidinedione 5'-phosphate.</text>
</comment>
<evidence type="ECO:0000256" key="11">
    <source>
        <dbReference type="ARBA" id="ARBA00023268"/>
    </source>
</evidence>
<dbReference type="PROSITE" id="PS51747">
    <property type="entry name" value="CYT_DCMP_DEAMINASES_2"/>
    <property type="match status" value="1"/>
</dbReference>
<dbReference type="PROSITE" id="PS00903">
    <property type="entry name" value="CYT_DCMP_DEAMINASES_1"/>
    <property type="match status" value="1"/>
</dbReference>
<comment type="pathway">
    <text evidence="3 12">Cofactor biosynthesis; riboflavin biosynthesis; 5-amino-6-(D-ribitylamino)uracil from GTP: step 3/4.</text>
</comment>
<evidence type="ECO:0000256" key="10">
    <source>
        <dbReference type="ARBA" id="ARBA00023002"/>
    </source>
</evidence>
<dbReference type="InterPro" id="IPR024072">
    <property type="entry name" value="DHFR-like_dom_sf"/>
</dbReference>
<dbReference type="Pfam" id="PF00383">
    <property type="entry name" value="dCMP_cyt_deam_1"/>
    <property type="match status" value="1"/>
</dbReference>
<evidence type="ECO:0000259" key="13">
    <source>
        <dbReference type="PROSITE" id="PS51747"/>
    </source>
</evidence>